<dbReference type="AlphaFoldDB" id="A0A3B5YR94"/>
<dbReference type="GO" id="GO:0008270">
    <property type="term" value="F:zinc ion binding"/>
    <property type="evidence" value="ECO:0007669"/>
    <property type="project" value="UniProtKB-KW"/>
</dbReference>
<evidence type="ECO:0000256" key="2">
    <source>
        <dbReference type="PROSITE-ProRule" id="PRU00047"/>
    </source>
</evidence>
<dbReference type="Pfam" id="PF00098">
    <property type="entry name" value="zf-CCHC"/>
    <property type="match status" value="6"/>
</dbReference>
<feature type="compositionally biased region" description="Basic residues" evidence="4">
    <location>
        <begin position="35"/>
        <end position="48"/>
    </location>
</feature>
<evidence type="ECO:0000313" key="7">
    <source>
        <dbReference type="EnsemblPlants" id="TraesCS1B02G053400.1"/>
    </source>
</evidence>
<dbReference type="GO" id="GO:0034057">
    <property type="term" value="F:RNA strand-exchange activity"/>
    <property type="evidence" value="ECO:0000318"/>
    <property type="project" value="GO_Central"/>
</dbReference>
<dbReference type="SUPFAM" id="SSF57756">
    <property type="entry name" value="Retrovirus zinc finger-like domains"/>
    <property type="match status" value="4"/>
</dbReference>
<feature type="domain" description="CCHC-type" evidence="6">
    <location>
        <begin position="488"/>
        <end position="503"/>
    </location>
</feature>
<feature type="domain" description="CCHC-type" evidence="6">
    <location>
        <begin position="660"/>
        <end position="675"/>
    </location>
</feature>
<dbReference type="GO" id="GO:0033592">
    <property type="term" value="F:RNA strand annealing activity"/>
    <property type="evidence" value="ECO:0000318"/>
    <property type="project" value="GO_Central"/>
</dbReference>
<feature type="domain" description="CCHC-type" evidence="6">
    <location>
        <begin position="617"/>
        <end position="632"/>
    </location>
</feature>
<reference evidence="7" key="1">
    <citation type="submission" date="2018-08" db="EMBL/GenBank/DDBJ databases">
        <authorList>
            <person name="Rossello M."/>
        </authorList>
    </citation>
    <scope>NUCLEOTIDE SEQUENCE [LARGE SCALE GENOMIC DNA]</scope>
    <source>
        <strain evidence="7">cv. Chinese Spring</strain>
    </source>
</reference>
<dbReference type="Pfam" id="PF00076">
    <property type="entry name" value="RRM_1"/>
    <property type="match status" value="2"/>
</dbReference>
<dbReference type="InterPro" id="IPR035979">
    <property type="entry name" value="RBD_domain_sf"/>
</dbReference>
<feature type="domain" description="CCHC-type" evidence="6">
    <location>
        <begin position="574"/>
        <end position="589"/>
    </location>
</feature>
<keyword evidence="2" id="KW-0479">Metal-binding</keyword>
<keyword evidence="1 3" id="KW-0694">RNA-binding</keyword>
<dbReference type="PROSITE" id="PS50158">
    <property type="entry name" value="ZF_CCHC"/>
    <property type="match status" value="6"/>
</dbReference>
<dbReference type="EnsemblPlants" id="TraesCS1B02G053400.1">
    <property type="protein sequence ID" value="TraesCS1B02G053400.1"/>
    <property type="gene ID" value="TraesCS1B02G053400"/>
</dbReference>
<dbReference type="OMA" id="RCAVPPK"/>
<feature type="compositionally biased region" description="Basic residues" evidence="4">
    <location>
        <begin position="195"/>
        <end position="204"/>
    </location>
</feature>
<evidence type="ECO:0000256" key="1">
    <source>
        <dbReference type="ARBA" id="ARBA00022884"/>
    </source>
</evidence>
<name>A0A3B5YR94_WHEAT</name>
<feature type="compositionally biased region" description="Polar residues" evidence="4">
    <location>
        <begin position="471"/>
        <end position="481"/>
    </location>
</feature>
<dbReference type="SUPFAM" id="SSF54928">
    <property type="entry name" value="RNA-binding domain, RBD"/>
    <property type="match status" value="2"/>
</dbReference>
<dbReference type="PANTHER" id="PTHR23236">
    <property type="entry name" value="EUKARYOTIC TRANSLATION INITIATION FACTOR 4B/4H"/>
    <property type="match status" value="1"/>
</dbReference>
<dbReference type="KEGG" id="taes:123105448"/>
<feature type="compositionally biased region" description="Basic and acidic residues" evidence="4">
    <location>
        <begin position="205"/>
        <end position="226"/>
    </location>
</feature>
<organism evidence="7">
    <name type="scientific">Triticum aestivum</name>
    <name type="common">Wheat</name>
    <dbReference type="NCBI Taxonomy" id="4565"/>
    <lineage>
        <taxon>Eukaryota</taxon>
        <taxon>Viridiplantae</taxon>
        <taxon>Streptophyta</taxon>
        <taxon>Embryophyta</taxon>
        <taxon>Tracheophyta</taxon>
        <taxon>Spermatophyta</taxon>
        <taxon>Magnoliopsida</taxon>
        <taxon>Liliopsida</taxon>
        <taxon>Poales</taxon>
        <taxon>Poaceae</taxon>
        <taxon>BOP clade</taxon>
        <taxon>Pooideae</taxon>
        <taxon>Triticodae</taxon>
        <taxon>Triticeae</taxon>
        <taxon>Triticinae</taxon>
        <taxon>Triticum</taxon>
    </lineage>
</organism>
<dbReference type="Gramene" id="TraesCS1B03G0121000.1">
    <property type="protein sequence ID" value="TraesCS1B03G0121000.1.CDS"/>
    <property type="gene ID" value="TraesCS1B03G0121000"/>
</dbReference>
<dbReference type="InterPro" id="IPR000504">
    <property type="entry name" value="RRM_dom"/>
</dbReference>
<dbReference type="Gramene" id="TraesMAC1B03G00200260.1">
    <property type="protein sequence ID" value="TraesMAC1B03G00200260.1"/>
    <property type="gene ID" value="TraesMAC1B03G00200260"/>
</dbReference>
<dbReference type="SMART" id="SM00343">
    <property type="entry name" value="ZnF_C2HC"/>
    <property type="match status" value="6"/>
</dbReference>
<dbReference type="GO" id="GO:0097010">
    <property type="term" value="P:eukaryotic translation initiation factor 4F complex assembly"/>
    <property type="evidence" value="ECO:0000318"/>
    <property type="project" value="GO_Central"/>
</dbReference>
<dbReference type="SMR" id="A0A3B5YR94"/>
<feature type="compositionally biased region" description="Basic and acidic residues" evidence="4">
    <location>
        <begin position="74"/>
        <end position="83"/>
    </location>
</feature>
<dbReference type="SMART" id="SM00360">
    <property type="entry name" value="RRM"/>
    <property type="match status" value="2"/>
</dbReference>
<feature type="domain" description="CCHC-type" evidence="6">
    <location>
        <begin position="531"/>
        <end position="546"/>
    </location>
</feature>
<keyword evidence="2" id="KW-0862">Zinc</keyword>
<dbReference type="Gramene" id="TraesCS1B02G053400.1">
    <property type="protein sequence ID" value="TraesCS1B02G053400.1"/>
    <property type="gene ID" value="TraesCS1B02G053400"/>
</dbReference>
<dbReference type="GeneID" id="123105448"/>
<dbReference type="InterPro" id="IPR034361">
    <property type="entry name" value="PHIP1_RRM1"/>
</dbReference>
<dbReference type="Gramene" id="TraesJAG1B03G00199670.1">
    <property type="protein sequence ID" value="TraesJAG1B03G00199670.1"/>
    <property type="gene ID" value="TraesJAG1B03G00199670"/>
</dbReference>
<dbReference type="GO" id="GO:0001731">
    <property type="term" value="P:formation of translation preinitiation complex"/>
    <property type="evidence" value="ECO:0000318"/>
    <property type="project" value="GO_Central"/>
</dbReference>
<dbReference type="CDD" id="cd12271">
    <property type="entry name" value="RRM1_PHIP1"/>
    <property type="match status" value="1"/>
</dbReference>
<feature type="compositionally biased region" description="Basic and acidic residues" evidence="4">
    <location>
        <begin position="108"/>
        <end position="127"/>
    </location>
</feature>
<dbReference type="GO" id="GO:0043024">
    <property type="term" value="F:ribosomal small subunit binding"/>
    <property type="evidence" value="ECO:0000318"/>
    <property type="project" value="GO_Central"/>
</dbReference>
<feature type="compositionally biased region" description="Basic and acidic residues" evidence="4">
    <location>
        <begin position="238"/>
        <end position="267"/>
    </location>
</feature>
<evidence type="ECO:0000313" key="8">
    <source>
        <dbReference type="Proteomes" id="UP000019116"/>
    </source>
</evidence>
<dbReference type="Gramene" id="TraesRN1B0100102900.1">
    <property type="protein sequence ID" value="TraesRN1B0100102900.1"/>
    <property type="gene ID" value="TraesRN1B0100102900"/>
</dbReference>
<feature type="compositionally biased region" description="Basic and acidic residues" evidence="4">
    <location>
        <begin position="184"/>
        <end position="194"/>
    </location>
</feature>
<dbReference type="InterPro" id="IPR012677">
    <property type="entry name" value="Nucleotide-bd_a/b_plait_sf"/>
</dbReference>
<feature type="region of interest" description="Disordered" evidence="4">
    <location>
        <begin position="666"/>
        <end position="720"/>
    </location>
</feature>
<reference evidence="7" key="2">
    <citation type="submission" date="2018-10" db="UniProtKB">
        <authorList>
            <consortium name="EnsemblPlants"/>
        </authorList>
    </citation>
    <scope>IDENTIFICATION</scope>
</reference>
<dbReference type="PANTHER" id="PTHR23236:SF24">
    <property type="entry name" value="PHRAGMOPLASTIN INTERACTING PROTEIN 1"/>
    <property type="match status" value="1"/>
</dbReference>
<evidence type="ECO:0000256" key="4">
    <source>
        <dbReference type="SAM" id="MobiDB-lite"/>
    </source>
</evidence>
<dbReference type="RefSeq" id="XP_044383459.1">
    <property type="nucleotide sequence ID" value="XM_044527524.1"/>
</dbReference>
<sequence>MVLARKKLKQKLHTLLPGGGAEGEAAAEARKIKVRLVASKRPRPKRPGPRPPRTNSAKNKKASPEKSPAPAVDAEDREKKSEEGLEEPQPAVDVAALEEPAVGGEADPVSKAELERRRKERRKEEKEKRKKKKEKMRARKLAEAAAAAKKKSDGEPGELDPEADGADDLDELVVVDEAALAQKAEVERRREERRKEKKEKRRVRRMMEAEAAANKKSDDEAEKQDVEASGAAMAVPDDSEHNLDATKVEGEAKEIKSEEVKKIKSEEAGQAGVSDNPIVSQDSEQSTKKVYVGGIPYYSSEDDIRSFFEGCGSITALDCMTFPDTGKFRGIAILTFKTDAAAKRALALDGADMGGFLLKVQPYKANREKVKSNHEKEDFAPQMIEGYNRTYVGNLAWDVTEDDLRKFFSDCKISSIRFGTDKETGEFKGFAHVDFSDSTSLAIALKLDQNVIKGRPARIRCAVPKKENQKPNDSAATSDSSKNSIRTCYECGTPGHLSFACPNKKVSEVISSENKDSTDSAEALSKKRRTCYECGVPGHISSACPNKKASEVIADETKANIDSATTASKKRRTCYECGIPGHLSSACPNKSAPEVIADENKANTDSATTASKKRRTCYECGIPGHLSSACPNKSAPEVIADENKANTESASTASKKRRTCYECGVSGHLSSACPNKKATEINPEEAAKPAGGSSMEPSAVSGENKPSDDTSSAPPKKKKRRTCYECGIAGHLSSECPNKAK</sequence>
<keyword evidence="2" id="KW-0863">Zinc-finger</keyword>
<proteinExistence type="predicted"/>
<accession>A0A3B5YR94</accession>
<dbReference type="Gramene" id="TraesLAC1B03G00202150.1">
    <property type="protein sequence ID" value="TraesLAC1B03G00202150.1"/>
    <property type="gene ID" value="TraesLAC1B03G00202150"/>
</dbReference>
<protein>
    <submittedName>
        <fullName evidence="7">Uncharacterized protein</fullName>
    </submittedName>
</protein>
<dbReference type="PROSITE" id="PS50102">
    <property type="entry name" value="RRM"/>
    <property type="match status" value="2"/>
</dbReference>
<dbReference type="Gramene" id="TraesWEE_scaffold_025494_01G000300.1">
    <property type="protein sequence ID" value="TraesWEE_scaffold_025494_01G000300.1"/>
    <property type="gene ID" value="TraesWEE_scaffold_025494_01G000300"/>
</dbReference>
<dbReference type="InterPro" id="IPR034362">
    <property type="entry name" value="PHIP1_RRM2"/>
</dbReference>
<feature type="domain" description="RRM" evidence="5">
    <location>
        <begin position="288"/>
        <end position="365"/>
    </location>
</feature>
<feature type="region of interest" description="Disordered" evidence="4">
    <location>
        <begin position="462"/>
        <end position="481"/>
    </location>
</feature>
<dbReference type="STRING" id="4565.A0A3B5YR94"/>
<dbReference type="Gramene" id="TraesCLE_scaffold_073414_01G000100.1">
    <property type="protein sequence ID" value="TraesCLE_scaffold_073414_01G000100.1"/>
    <property type="gene ID" value="TraesCLE_scaffold_073414_01G000100"/>
</dbReference>
<dbReference type="Gramene" id="TraesPARA_EIv1.0_0115830.1">
    <property type="protein sequence ID" value="TraesPARA_EIv1.0_0115830.1.CDS"/>
    <property type="gene ID" value="TraesPARA_EIv1.0_0115830"/>
</dbReference>
<dbReference type="InterPro" id="IPR036875">
    <property type="entry name" value="Znf_CCHC_sf"/>
</dbReference>
<dbReference type="Gramene" id="TraesSYM1B03G00203840.1">
    <property type="protein sequence ID" value="TraesSYM1B03G00203840.1"/>
    <property type="gene ID" value="TraesSYM1B03G00203840"/>
</dbReference>
<feature type="domain" description="CCHC-type" evidence="6">
    <location>
        <begin position="723"/>
        <end position="738"/>
    </location>
</feature>
<feature type="domain" description="RRM" evidence="5">
    <location>
        <begin position="388"/>
        <end position="464"/>
    </location>
</feature>
<gene>
    <name evidence="7" type="primary">LOC123105448</name>
</gene>
<feature type="region of interest" description="Disordered" evidence="4">
    <location>
        <begin position="35"/>
        <end position="285"/>
    </location>
</feature>
<feature type="compositionally biased region" description="Acidic residues" evidence="4">
    <location>
        <begin position="155"/>
        <end position="174"/>
    </location>
</feature>
<feature type="compositionally biased region" description="Basic residues" evidence="4">
    <location>
        <begin position="128"/>
        <end position="139"/>
    </location>
</feature>
<keyword evidence="8" id="KW-1185">Reference proteome</keyword>
<dbReference type="Gramene" id="TraesCAD_scaffold_041043_01G000300.1">
    <property type="protein sequence ID" value="TraesCAD_scaffold_041043_01G000300.1"/>
    <property type="gene ID" value="TraesCAD_scaffold_041043_01G000300"/>
</dbReference>
<dbReference type="Proteomes" id="UP000019116">
    <property type="component" value="Chromosome 1B"/>
</dbReference>
<dbReference type="PaxDb" id="4565-Traes_1BS_DB9A576D4.2"/>
<dbReference type="Gene3D" id="4.10.60.10">
    <property type="entry name" value="Zinc finger, CCHC-type"/>
    <property type="match status" value="5"/>
</dbReference>
<evidence type="ECO:0000259" key="5">
    <source>
        <dbReference type="PROSITE" id="PS50102"/>
    </source>
</evidence>
<evidence type="ECO:0000259" key="6">
    <source>
        <dbReference type="PROSITE" id="PS50158"/>
    </source>
</evidence>
<evidence type="ECO:0000256" key="3">
    <source>
        <dbReference type="PROSITE-ProRule" id="PRU00176"/>
    </source>
</evidence>
<dbReference type="InterPro" id="IPR001878">
    <property type="entry name" value="Znf_CCHC"/>
</dbReference>
<dbReference type="CDD" id="cd12272">
    <property type="entry name" value="RRM2_PHIP1"/>
    <property type="match status" value="1"/>
</dbReference>
<dbReference type="Gene3D" id="3.30.70.330">
    <property type="match status" value="2"/>
</dbReference>